<accession>A0A285LUK0</accession>
<dbReference type="EMBL" id="OBEG01000005">
    <property type="protein sequence ID" value="SNY88143.1"/>
    <property type="molecule type" value="Genomic_DNA"/>
</dbReference>
<dbReference type="Proteomes" id="UP000219565">
    <property type="component" value="Unassembled WGS sequence"/>
</dbReference>
<name>A0A285LUK0_9NOCA</name>
<dbReference type="AlphaFoldDB" id="A0A285LUK0"/>
<dbReference type="Pfam" id="PF13521">
    <property type="entry name" value="AAA_28"/>
    <property type="match status" value="1"/>
</dbReference>
<evidence type="ECO:0000259" key="1">
    <source>
        <dbReference type="Pfam" id="PF13521"/>
    </source>
</evidence>
<dbReference type="InterPro" id="IPR038727">
    <property type="entry name" value="NadR/Ttd14_AAA_dom"/>
</dbReference>
<organism evidence="2 3">
    <name type="scientific">Nocardia amikacinitolerans</name>
    <dbReference type="NCBI Taxonomy" id="756689"/>
    <lineage>
        <taxon>Bacteria</taxon>
        <taxon>Bacillati</taxon>
        <taxon>Actinomycetota</taxon>
        <taxon>Actinomycetes</taxon>
        <taxon>Mycobacteriales</taxon>
        <taxon>Nocardiaceae</taxon>
        <taxon>Nocardia</taxon>
    </lineage>
</organism>
<gene>
    <name evidence="2" type="ORF">SAMN04244553_5105</name>
</gene>
<evidence type="ECO:0000313" key="3">
    <source>
        <dbReference type="Proteomes" id="UP000219565"/>
    </source>
</evidence>
<protein>
    <submittedName>
        <fullName evidence="2">Signal recognition particle subunit FFH/SRP54 (Srp54)</fullName>
    </submittedName>
</protein>
<dbReference type="SUPFAM" id="SSF52540">
    <property type="entry name" value="P-loop containing nucleoside triphosphate hydrolases"/>
    <property type="match status" value="1"/>
</dbReference>
<sequence>MNQLDTEFRPPVTIAITGTHSTGKTTFITRLAEELCRNRIEAAIVGDLGAQALQLGFPILSRHTWASTLWIITRGISNELAAWQRADVVLIDRAIPDALGYYDAALEFSGRQRDPNYDDLEQIVTAHSRNYDLLLRTVLDPSVPLGDNKPRDTDLEFRACADAHVDKVLRRLDIPHDTLTFASHDRAIIEAIAFIDGRLNGVDAPR</sequence>
<evidence type="ECO:0000313" key="2">
    <source>
        <dbReference type="EMBL" id="SNY88143.1"/>
    </source>
</evidence>
<proteinExistence type="predicted"/>
<keyword evidence="3" id="KW-1185">Reference proteome</keyword>
<dbReference type="InterPro" id="IPR027417">
    <property type="entry name" value="P-loop_NTPase"/>
</dbReference>
<reference evidence="2 3" key="1">
    <citation type="submission" date="2017-09" db="EMBL/GenBank/DDBJ databases">
        <authorList>
            <person name="Ehlers B."/>
            <person name="Leendertz F.H."/>
        </authorList>
    </citation>
    <scope>NUCLEOTIDE SEQUENCE [LARGE SCALE GENOMIC DNA]</scope>
    <source>
        <strain evidence="2 3">DSM 45537</strain>
    </source>
</reference>
<feature type="domain" description="NadR/Ttd14 AAA" evidence="1">
    <location>
        <begin position="14"/>
        <end position="175"/>
    </location>
</feature>
<dbReference type="Gene3D" id="3.40.50.300">
    <property type="entry name" value="P-loop containing nucleotide triphosphate hydrolases"/>
    <property type="match status" value="1"/>
</dbReference>
<dbReference type="RefSeq" id="WP_179830992.1">
    <property type="nucleotide sequence ID" value="NZ_OBEG01000005.1"/>
</dbReference>